<dbReference type="InterPro" id="IPR038500">
    <property type="entry name" value="Antitermination_sf"/>
</dbReference>
<sequence>MPPELVASAILLVVTVCYLAFCYASPFGACHRCEGFGFHIATNRAGRLTRGKDCRRCKGHGVRIRPGRRAVNVLIYFWQHRDR</sequence>
<evidence type="ECO:0008006" key="3">
    <source>
        <dbReference type="Google" id="ProtNLM"/>
    </source>
</evidence>
<protein>
    <recommendedName>
        <fullName evidence="3">Secreted protein</fullName>
    </recommendedName>
</protein>
<gene>
    <name evidence="1" type="ORF">RM844_04570</name>
</gene>
<reference evidence="2" key="1">
    <citation type="submission" date="2023-07" db="EMBL/GenBank/DDBJ databases">
        <title>30 novel species of actinomycetes from the DSMZ collection.</title>
        <authorList>
            <person name="Nouioui I."/>
        </authorList>
    </citation>
    <scope>NUCLEOTIDE SEQUENCE [LARGE SCALE GENOMIC DNA]</scope>
    <source>
        <strain evidence="2">DSM 44915</strain>
    </source>
</reference>
<keyword evidence="2" id="KW-1185">Reference proteome</keyword>
<dbReference type="Proteomes" id="UP001183410">
    <property type="component" value="Unassembled WGS sequence"/>
</dbReference>
<accession>A0ABU2JKQ1</accession>
<dbReference type="Gene3D" id="1.10.274.110">
    <property type="match status" value="1"/>
</dbReference>
<evidence type="ECO:0000313" key="2">
    <source>
        <dbReference type="Proteomes" id="UP001183410"/>
    </source>
</evidence>
<comment type="caution">
    <text evidence="1">The sequence shown here is derived from an EMBL/GenBank/DDBJ whole genome shotgun (WGS) entry which is preliminary data.</text>
</comment>
<name>A0ABU2JKQ1_9ACTN</name>
<organism evidence="1 2">
    <name type="scientific">Streptomyces chisholmiae</name>
    <dbReference type="NCBI Taxonomy" id="3075540"/>
    <lineage>
        <taxon>Bacteria</taxon>
        <taxon>Bacillati</taxon>
        <taxon>Actinomycetota</taxon>
        <taxon>Actinomycetes</taxon>
        <taxon>Kitasatosporales</taxon>
        <taxon>Streptomycetaceae</taxon>
        <taxon>Streptomyces</taxon>
    </lineage>
</organism>
<dbReference type="RefSeq" id="WP_311664988.1">
    <property type="nucleotide sequence ID" value="NZ_JAVREO010000002.1"/>
</dbReference>
<proteinExistence type="predicted"/>
<evidence type="ECO:0000313" key="1">
    <source>
        <dbReference type="EMBL" id="MDT0265562.1"/>
    </source>
</evidence>
<dbReference type="EMBL" id="JAVREO010000002">
    <property type="protein sequence ID" value="MDT0265562.1"/>
    <property type="molecule type" value="Genomic_DNA"/>
</dbReference>